<dbReference type="InterPro" id="IPR003877">
    <property type="entry name" value="SPRY_dom"/>
</dbReference>
<dbReference type="FunFam" id="2.60.120.920:FF:000004">
    <property type="entry name" value="Butyrophilin subfamily 1 member A1"/>
    <property type="match status" value="1"/>
</dbReference>
<dbReference type="EMBL" id="VZTJ01005148">
    <property type="protein sequence ID" value="NXC08338.1"/>
    <property type="molecule type" value="Genomic_DNA"/>
</dbReference>
<feature type="non-terminal residue" evidence="2">
    <location>
        <position position="177"/>
    </location>
</feature>
<feature type="non-terminal residue" evidence="2">
    <location>
        <position position="1"/>
    </location>
</feature>
<keyword evidence="3" id="KW-1185">Reference proteome</keyword>
<dbReference type="SMART" id="SM00589">
    <property type="entry name" value="PRY"/>
    <property type="match status" value="1"/>
</dbReference>
<organism evidence="2 3">
    <name type="scientific">Orthonyx spaldingii</name>
    <name type="common">Chowchilla</name>
    <dbReference type="NCBI Taxonomy" id="38397"/>
    <lineage>
        <taxon>Eukaryota</taxon>
        <taxon>Metazoa</taxon>
        <taxon>Chordata</taxon>
        <taxon>Craniata</taxon>
        <taxon>Vertebrata</taxon>
        <taxon>Euteleostomi</taxon>
        <taxon>Archelosauria</taxon>
        <taxon>Archosauria</taxon>
        <taxon>Dinosauria</taxon>
        <taxon>Saurischia</taxon>
        <taxon>Theropoda</taxon>
        <taxon>Coelurosauria</taxon>
        <taxon>Aves</taxon>
        <taxon>Neognathae</taxon>
        <taxon>Neoaves</taxon>
        <taxon>Telluraves</taxon>
        <taxon>Australaves</taxon>
        <taxon>Passeriformes</taxon>
        <taxon>Corvoidea</taxon>
        <taxon>Orthonychidae</taxon>
        <taxon>Orthonyx</taxon>
    </lineage>
</organism>
<dbReference type="PROSITE" id="PS50188">
    <property type="entry name" value="B302_SPRY"/>
    <property type="match status" value="1"/>
</dbReference>
<dbReference type="Pfam" id="PF13765">
    <property type="entry name" value="PRY"/>
    <property type="match status" value="1"/>
</dbReference>
<dbReference type="SMART" id="SM00449">
    <property type="entry name" value="SPRY"/>
    <property type="match status" value="1"/>
</dbReference>
<proteinExistence type="predicted"/>
<dbReference type="AlphaFoldDB" id="A0A7K8GVG9"/>
<comment type="caution">
    <text evidence="2">The sequence shown here is derived from an EMBL/GenBank/DDBJ whole genome shotgun (WGS) entry which is preliminary data.</text>
</comment>
<dbReference type="InterPro" id="IPR043136">
    <property type="entry name" value="B30.2/SPRY_sf"/>
</dbReference>
<name>A0A7K8GVG9_ORTSP</name>
<evidence type="ECO:0000313" key="3">
    <source>
        <dbReference type="Proteomes" id="UP000526602"/>
    </source>
</evidence>
<dbReference type="Proteomes" id="UP000526602">
    <property type="component" value="Unassembled WGS sequence"/>
</dbReference>
<reference evidence="2 3" key="1">
    <citation type="submission" date="2019-09" db="EMBL/GenBank/DDBJ databases">
        <title>Bird 10,000 Genomes (B10K) Project - Family phase.</title>
        <authorList>
            <person name="Zhang G."/>
        </authorList>
    </citation>
    <scope>NUCLEOTIDE SEQUENCE [LARGE SCALE GENOMIC DNA]</scope>
    <source>
        <strain evidence="2">B10K-DU-029-32</strain>
        <tissue evidence="2">Liver or heart</tissue>
    </source>
</reference>
<evidence type="ECO:0000313" key="2">
    <source>
        <dbReference type="EMBL" id="NXC08338.1"/>
    </source>
</evidence>
<feature type="domain" description="B30.2/SPRY" evidence="1">
    <location>
        <begin position="1"/>
        <end position="177"/>
    </location>
</feature>
<dbReference type="PRINTS" id="PR01407">
    <property type="entry name" value="BUTYPHLNCDUF"/>
</dbReference>
<dbReference type="Gene3D" id="2.60.120.920">
    <property type="match status" value="1"/>
</dbReference>
<dbReference type="SUPFAM" id="SSF49899">
    <property type="entry name" value="Concanavalin A-like lectins/glucanases"/>
    <property type="match status" value="1"/>
</dbReference>
<dbReference type="Pfam" id="PF00622">
    <property type="entry name" value="SPRY"/>
    <property type="match status" value="1"/>
</dbReference>
<sequence>VTLDADTVHPRLEIFMNGRLVKDTGTIRDVPSNAKRFDSHLFVLANEEYASGKHYWEVCLGPGKSWALGVAWDSVTRKGPLTLSPKNGFWAIGLADGRDYWAYTDPWIRLSVSGKLQCIGIFLDIPAKQVAFYDVYKKAVLYTFIIPHGSSHERKFIPFFSTDSATAEPDPEPLVLV</sequence>
<dbReference type="InterPro" id="IPR006574">
    <property type="entry name" value="PRY"/>
</dbReference>
<protein>
    <submittedName>
        <fullName evidence="2">TRI27 protein</fullName>
    </submittedName>
</protein>
<dbReference type="CDD" id="cd13733">
    <property type="entry name" value="SPRY_PRY_C-I_1"/>
    <property type="match status" value="1"/>
</dbReference>
<evidence type="ECO:0000259" key="1">
    <source>
        <dbReference type="PROSITE" id="PS50188"/>
    </source>
</evidence>
<dbReference type="InterPro" id="IPR003879">
    <property type="entry name" value="Butyrophylin_SPRY"/>
</dbReference>
<dbReference type="InterPro" id="IPR050143">
    <property type="entry name" value="TRIM/RBCC"/>
</dbReference>
<dbReference type="InterPro" id="IPR001870">
    <property type="entry name" value="B30.2/SPRY"/>
</dbReference>
<dbReference type="InterPro" id="IPR013320">
    <property type="entry name" value="ConA-like_dom_sf"/>
</dbReference>
<accession>A0A7K8GVG9</accession>
<dbReference type="PANTHER" id="PTHR24103">
    <property type="entry name" value="E3 UBIQUITIN-PROTEIN LIGASE TRIM"/>
    <property type="match status" value="1"/>
</dbReference>
<gene>
    <name evidence="2" type="primary">Trim27_3</name>
    <name evidence="2" type="ORF">ORTSPA_R01362</name>
</gene>